<accession>M4CUB5</accession>
<reference evidence="2 3" key="2">
    <citation type="journal article" date="2018" name="Hortic Res">
        <title>Improved Brassica rapa reference genome by single-molecule sequencing and chromosome conformation capture technologies.</title>
        <authorList>
            <person name="Zhang L."/>
            <person name="Cai X."/>
            <person name="Wu J."/>
            <person name="Liu M."/>
            <person name="Grob S."/>
            <person name="Cheng F."/>
            <person name="Liang J."/>
            <person name="Cai C."/>
            <person name="Liu Z."/>
            <person name="Liu B."/>
            <person name="Wang F."/>
            <person name="Li S."/>
            <person name="Liu F."/>
            <person name="Li X."/>
            <person name="Cheng L."/>
            <person name="Yang W."/>
            <person name="Li M.H."/>
            <person name="Grossniklaus U."/>
            <person name="Zheng H."/>
            <person name="Wang X."/>
        </authorList>
    </citation>
    <scope>NUCLEOTIDE SEQUENCE [LARGE SCALE GENOMIC DNA]</scope>
    <source>
        <strain evidence="2 3">cv. Chiifu-401-42</strain>
    </source>
</reference>
<dbReference type="AlphaFoldDB" id="M4CUB5"/>
<protein>
    <submittedName>
        <fullName evidence="2">Uncharacterized protein</fullName>
    </submittedName>
</protein>
<organism evidence="2 3">
    <name type="scientific">Brassica campestris</name>
    <name type="common">Field mustard</name>
    <dbReference type="NCBI Taxonomy" id="3711"/>
    <lineage>
        <taxon>Eukaryota</taxon>
        <taxon>Viridiplantae</taxon>
        <taxon>Streptophyta</taxon>
        <taxon>Embryophyta</taxon>
        <taxon>Tracheophyta</taxon>
        <taxon>Spermatophyta</taxon>
        <taxon>Magnoliopsida</taxon>
        <taxon>eudicotyledons</taxon>
        <taxon>Gunneridae</taxon>
        <taxon>Pentapetalae</taxon>
        <taxon>rosids</taxon>
        <taxon>malvids</taxon>
        <taxon>Brassicales</taxon>
        <taxon>Brassicaceae</taxon>
        <taxon>Brassiceae</taxon>
        <taxon>Brassica</taxon>
    </lineage>
</organism>
<dbReference type="Proteomes" id="UP000011750">
    <property type="component" value="Chromosome A09"/>
</dbReference>
<evidence type="ECO:0000256" key="1">
    <source>
        <dbReference type="SAM" id="MobiDB-lite"/>
    </source>
</evidence>
<feature type="compositionally biased region" description="Gly residues" evidence="1">
    <location>
        <begin position="13"/>
        <end position="27"/>
    </location>
</feature>
<feature type="region of interest" description="Disordered" evidence="1">
    <location>
        <begin position="1"/>
        <end position="69"/>
    </location>
</feature>
<reference evidence="2 3" key="1">
    <citation type="journal article" date="2011" name="Nat. Genet.">
        <title>The genome of the mesopolyploid crop species Brassica rapa.</title>
        <authorList>
            <consortium name="Brassica rapa Genome Sequencing Project Consortium"/>
            <person name="Wang X."/>
            <person name="Wang H."/>
            <person name="Wang J."/>
            <person name="Sun R."/>
            <person name="Wu J."/>
            <person name="Liu S."/>
            <person name="Bai Y."/>
            <person name="Mun J.H."/>
            <person name="Bancroft I."/>
            <person name="Cheng F."/>
            <person name="Huang S."/>
            <person name="Li X."/>
            <person name="Hua W."/>
            <person name="Wang J."/>
            <person name="Wang X."/>
            <person name="Freeling M."/>
            <person name="Pires J.C."/>
            <person name="Paterson A.H."/>
            <person name="Chalhoub B."/>
            <person name="Wang B."/>
            <person name="Hayward A."/>
            <person name="Sharpe A.G."/>
            <person name="Park B.S."/>
            <person name="Weisshaar B."/>
            <person name="Liu B."/>
            <person name="Li B."/>
            <person name="Liu B."/>
            <person name="Tong C."/>
            <person name="Song C."/>
            <person name="Duran C."/>
            <person name="Peng C."/>
            <person name="Geng C."/>
            <person name="Koh C."/>
            <person name="Lin C."/>
            <person name="Edwards D."/>
            <person name="Mu D."/>
            <person name="Shen D."/>
            <person name="Soumpourou E."/>
            <person name="Li F."/>
            <person name="Fraser F."/>
            <person name="Conant G."/>
            <person name="Lassalle G."/>
            <person name="King G.J."/>
            <person name="Bonnema G."/>
            <person name="Tang H."/>
            <person name="Wang H."/>
            <person name="Belcram H."/>
            <person name="Zhou H."/>
            <person name="Hirakawa H."/>
            <person name="Abe H."/>
            <person name="Guo H."/>
            <person name="Wang H."/>
            <person name="Jin H."/>
            <person name="Parkin I.A."/>
            <person name="Batley J."/>
            <person name="Kim J.S."/>
            <person name="Just J."/>
            <person name="Li J."/>
            <person name="Xu J."/>
            <person name="Deng J."/>
            <person name="Kim J.A."/>
            <person name="Li J."/>
            <person name="Yu J."/>
            <person name="Meng J."/>
            <person name="Wang J."/>
            <person name="Min J."/>
            <person name="Poulain J."/>
            <person name="Wang J."/>
            <person name="Hatakeyama K."/>
            <person name="Wu K."/>
            <person name="Wang L."/>
            <person name="Fang L."/>
            <person name="Trick M."/>
            <person name="Links M.G."/>
            <person name="Zhao M."/>
            <person name="Jin M."/>
            <person name="Ramchiary N."/>
            <person name="Drou N."/>
            <person name="Berkman P.J."/>
            <person name="Cai Q."/>
            <person name="Huang Q."/>
            <person name="Li R."/>
            <person name="Tabata S."/>
            <person name="Cheng S."/>
            <person name="Zhang S."/>
            <person name="Zhang S."/>
            <person name="Huang S."/>
            <person name="Sato S."/>
            <person name="Sun S."/>
            <person name="Kwon S.J."/>
            <person name="Choi S.R."/>
            <person name="Lee T.H."/>
            <person name="Fan W."/>
            <person name="Zhao X."/>
            <person name="Tan X."/>
            <person name="Xu X."/>
            <person name="Wang Y."/>
            <person name="Qiu Y."/>
            <person name="Yin Y."/>
            <person name="Li Y."/>
            <person name="Du Y."/>
            <person name="Liao Y."/>
            <person name="Lim Y."/>
            <person name="Narusaka Y."/>
            <person name="Wang Y."/>
            <person name="Wang Z."/>
            <person name="Li Z."/>
            <person name="Wang Z."/>
            <person name="Xiong Z."/>
            <person name="Zhang Z."/>
        </authorList>
    </citation>
    <scope>NUCLEOTIDE SEQUENCE [LARGE SCALE GENOMIC DNA]</scope>
    <source>
        <strain evidence="2 3">cv. Chiifu-401-42</strain>
    </source>
</reference>
<dbReference type="Gramene" id="Bra007809.1">
    <property type="protein sequence ID" value="Bra007809.1-P"/>
    <property type="gene ID" value="Bra007809"/>
</dbReference>
<proteinExistence type="predicted"/>
<keyword evidence="3" id="KW-1185">Reference proteome</keyword>
<name>M4CUB5_BRACM</name>
<dbReference type="InParanoid" id="M4CUB5"/>
<dbReference type="EnsemblPlants" id="Bra007809.1">
    <property type="protein sequence ID" value="Bra007809.1-P"/>
    <property type="gene ID" value="Bra007809"/>
</dbReference>
<dbReference type="HOGENOM" id="CLU_2779419_0_0_1"/>
<reference evidence="2" key="3">
    <citation type="submission" date="2023-03" db="UniProtKB">
        <authorList>
            <consortium name="EnsemblPlants"/>
        </authorList>
    </citation>
    <scope>IDENTIFICATION</scope>
    <source>
        <strain evidence="2">cv. Chiifu-401-42</strain>
    </source>
</reference>
<feature type="compositionally biased region" description="Polar residues" evidence="1">
    <location>
        <begin position="36"/>
        <end position="52"/>
    </location>
</feature>
<evidence type="ECO:0000313" key="3">
    <source>
        <dbReference type="Proteomes" id="UP000011750"/>
    </source>
</evidence>
<feature type="compositionally biased region" description="Low complexity" evidence="1">
    <location>
        <begin position="1"/>
        <end position="12"/>
    </location>
</feature>
<evidence type="ECO:0000313" key="2">
    <source>
        <dbReference type="EnsemblPlants" id="Bra007809.1-P"/>
    </source>
</evidence>
<sequence length="69" mass="6570">MNTEVSSQPSGESGDGGGSGGGGGGGTSPTVKKMRGQTTCYSLGPNIGNNATDGAKRSLLKGVGPMVGV</sequence>